<name>A0A9D4GPW2_DREPO</name>
<reference evidence="1" key="2">
    <citation type="submission" date="2020-11" db="EMBL/GenBank/DDBJ databases">
        <authorList>
            <person name="McCartney M.A."/>
            <person name="Auch B."/>
            <person name="Kono T."/>
            <person name="Mallez S."/>
            <person name="Becker A."/>
            <person name="Gohl D.M."/>
            <person name="Silverstein K.A.T."/>
            <person name="Koren S."/>
            <person name="Bechman K.B."/>
            <person name="Herman A."/>
            <person name="Abrahante J.E."/>
            <person name="Garbe J."/>
        </authorList>
    </citation>
    <scope>NUCLEOTIDE SEQUENCE</scope>
    <source>
        <strain evidence="1">Duluth1</strain>
        <tissue evidence="1">Whole animal</tissue>
    </source>
</reference>
<comment type="caution">
    <text evidence="1">The sequence shown here is derived from an EMBL/GenBank/DDBJ whole genome shotgun (WGS) entry which is preliminary data.</text>
</comment>
<evidence type="ECO:0000313" key="2">
    <source>
        <dbReference type="Proteomes" id="UP000828390"/>
    </source>
</evidence>
<proteinExistence type="predicted"/>
<sequence length="143" mass="16626">MGTKLLSQMTNVLTKFHEDWRMMNPPPHPSTLAMFFKKSEQFLKFSQDIIRTNILSKFQEDWTKTAPAPGSHGYDRSGTILKLDPDNIKANVLTIFHEDLAKIVTSRVLQRSAPWWPYIMGTYGLTRFHEDWTINVTSRVLTR</sequence>
<keyword evidence="2" id="KW-1185">Reference proteome</keyword>
<dbReference type="AlphaFoldDB" id="A0A9D4GPW2"/>
<dbReference type="EMBL" id="JAIWYP010000005">
    <property type="protein sequence ID" value="KAH3819374.1"/>
    <property type="molecule type" value="Genomic_DNA"/>
</dbReference>
<gene>
    <name evidence="1" type="ORF">DPMN_121107</name>
</gene>
<accession>A0A9D4GPW2</accession>
<reference evidence="1" key="1">
    <citation type="journal article" date="2019" name="bioRxiv">
        <title>The Genome of the Zebra Mussel, Dreissena polymorpha: A Resource for Invasive Species Research.</title>
        <authorList>
            <person name="McCartney M.A."/>
            <person name="Auch B."/>
            <person name="Kono T."/>
            <person name="Mallez S."/>
            <person name="Zhang Y."/>
            <person name="Obille A."/>
            <person name="Becker A."/>
            <person name="Abrahante J.E."/>
            <person name="Garbe J."/>
            <person name="Badalamenti J.P."/>
            <person name="Herman A."/>
            <person name="Mangelson H."/>
            <person name="Liachko I."/>
            <person name="Sullivan S."/>
            <person name="Sone E.D."/>
            <person name="Koren S."/>
            <person name="Silverstein K.A.T."/>
            <person name="Beckman K.B."/>
            <person name="Gohl D.M."/>
        </authorList>
    </citation>
    <scope>NUCLEOTIDE SEQUENCE</scope>
    <source>
        <strain evidence="1">Duluth1</strain>
        <tissue evidence="1">Whole animal</tissue>
    </source>
</reference>
<dbReference type="Proteomes" id="UP000828390">
    <property type="component" value="Unassembled WGS sequence"/>
</dbReference>
<evidence type="ECO:0000313" key="1">
    <source>
        <dbReference type="EMBL" id="KAH3819374.1"/>
    </source>
</evidence>
<protein>
    <submittedName>
        <fullName evidence="1">Uncharacterized protein</fullName>
    </submittedName>
</protein>
<organism evidence="1 2">
    <name type="scientific">Dreissena polymorpha</name>
    <name type="common">Zebra mussel</name>
    <name type="synonym">Mytilus polymorpha</name>
    <dbReference type="NCBI Taxonomy" id="45954"/>
    <lineage>
        <taxon>Eukaryota</taxon>
        <taxon>Metazoa</taxon>
        <taxon>Spiralia</taxon>
        <taxon>Lophotrochozoa</taxon>
        <taxon>Mollusca</taxon>
        <taxon>Bivalvia</taxon>
        <taxon>Autobranchia</taxon>
        <taxon>Heteroconchia</taxon>
        <taxon>Euheterodonta</taxon>
        <taxon>Imparidentia</taxon>
        <taxon>Neoheterodontei</taxon>
        <taxon>Myida</taxon>
        <taxon>Dreissenoidea</taxon>
        <taxon>Dreissenidae</taxon>
        <taxon>Dreissena</taxon>
    </lineage>
</organism>